<reference evidence="9 10" key="1">
    <citation type="submission" date="2010-12" db="EMBL/GenBank/DDBJ databases">
        <title>Complete sequence of Desulfurispirillum indicum S5.</title>
        <authorList>
            <consortium name="US DOE Joint Genome Institute"/>
            <person name="Lucas S."/>
            <person name="Copeland A."/>
            <person name="Lapidus A."/>
            <person name="Cheng J.-F."/>
            <person name="Goodwin L."/>
            <person name="Pitluck S."/>
            <person name="Chertkov O."/>
            <person name="Held B."/>
            <person name="Detter J.C."/>
            <person name="Han C."/>
            <person name="Tapia R."/>
            <person name="Land M."/>
            <person name="Hauser L."/>
            <person name="Kyrpides N."/>
            <person name="Ivanova N."/>
            <person name="Mikhailova N."/>
            <person name="Haggblom M."/>
            <person name="Rauschenbach I."/>
            <person name="Bini E."/>
            <person name="Woyke T."/>
        </authorList>
    </citation>
    <scope>NUCLEOTIDE SEQUENCE [LARGE SCALE GENOMIC DNA]</scope>
    <source>
        <strain evidence="10">ATCC BAA-1389 / DSM 22839 / S5</strain>
    </source>
</reference>
<dbReference type="GO" id="GO:1990281">
    <property type="term" value="C:efflux pump complex"/>
    <property type="evidence" value="ECO:0007669"/>
    <property type="project" value="TreeGrafter"/>
</dbReference>
<comment type="subcellular location">
    <subcellularLocation>
        <location evidence="1">Cell outer membrane</location>
    </subcellularLocation>
</comment>
<dbReference type="AlphaFoldDB" id="E6W2U7"/>
<dbReference type="KEGG" id="din:Selin_2052"/>
<keyword evidence="8" id="KW-0732">Signal</keyword>
<keyword evidence="10" id="KW-1185">Reference proteome</keyword>
<dbReference type="PANTHER" id="PTHR30026">
    <property type="entry name" value="OUTER MEMBRANE PROTEIN TOLC"/>
    <property type="match status" value="1"/>
</dbReference>
<dbReference type="eggNOG" id="COG1538">
    <property type="taxonomic scope" value="Bacteria"/>
</dbReference>
<name>E6W2U7_DESIS</name>
<dbReference type="Proteomes" id="UP000002572">
    <property type="component" value="Chromosome"/>
</dbReference>
<feature type="signal peptide" evidence="8">
    <location>
        <begin position="1"/>
        <end position="21"/>
    </location>
</feature>
<proteinExistence type="inferred from homology"/>
<dbReference type="InParanoid" id="E6W2U7"/>
<dbReference type="HOGENOM" id="CLU_658454_0_0_0"/>
<dbReference type="PANTHER" id="PTHR30026:SF20">
    <property type="entry name" value="OUTER MEMBRANE PROTEIN TOLC"/>
    <property type="match status" value="1"/>
</dbReference>
<dbReference type="SUPFAM" id="SSF56954">
    <property type="entry name" value="Outer membrane efflux proteins (OEP)"/>
    <property type="match status" value="1"/>
</dbReference>
<evidence type="ECO:0000256" key="8">
    <source>
        <dbReference type="SAM" id="SignalP"/>
    </source>
</evidence>
<evidence type="ECO:0000256" key="4">
    <source>
        <dbReference type="ARBA" id="ARBA00022452"/>
    </source>
</evidence>
<dbReference type="Pfam" id="PF02321">
    <property type="entry name" value="OEP"/>
    <property type="match status" value="2"/>
</dbReference>
<evidence type="ECO:0000313" key="9">
    <source>
        <dbReference type="EMBL" id="ADU66772.1"/>
    </source>
</evidence>
<evidence type="ECO:0000256" key="3">
    <source>
        <dbReference type="ARBA" id="ARBA00022448"/>
    </source>
</evidence>
<evidence type="ECO:0000256" key="7">
    <source>
        <dbReference type="ARBA" id="ARBA00023237"/>
    </source>
</evidence>
<dbReference type="GO" id="GO:0009279">
    <property type="term" value="C:cell outer membrane"/>
    <property type="evidence" value="ECO:0007669"/>
    <property type="project" value="UniProtKB-SubCell"/>
</dbReference>
<protein>
    <submittedName>
        <fullName evidence="9">Outer membrane efflux protein</fullName>
    </submittedName>
</protein>
<dbReference type="Gene3D" id="1.20.1600.10">
    <property type="entry name" value="Outer membrane efflux proteins (OEP)"/>
    <property type="match status" value="1"/>
</dbReference>
<dbReference type="InterPro" id="IPR003423">
    <property type="entry name" value="OMP_efflux"/>
</dbReference>
<dbReference type="STRING" id="653733.Selin_2052"/>
<evidence type="ECO:0000313" key="10">
    <source>
        <dbReference type="Proteomes" id="UP000002572"/>
    </source>
</evidence>
<dbReference type="InterPro" id="IPR051906">
    <property type="entry name" value="TolC-like"/>
</dbReference>
<evidence type="ECO:0000256" key="6">
    <source>
        <dbReference type="ARBA" id="ARBA00023136"/>
    </source>
</evidence>
<keyword evidence="5" id="KW-0812">Transmembrane</keyword>
<dbReference type="GO" id="GO:0015562">
    <property type="term" value="F:efflux transmembrane transporter activity"/>
    <property type="evidence" value="ECO:0007669"/>
    <property type="project" value="InterPro"/>
</dbReference>
<dbReference type="RefSeq" id="WP_013506652.1">
    <property type="nucleotide sequence ID" value="NC_014836.1"/>
</dbReference>
<keyword evidence="3" id="KW-0813">Transport</keyword>
<dbReference type="EMBL" id="CP002432">
    <property type="protein sequence ID" value="ADU66772.1"/>
    <property type="molecule type" value="Genomic_DNA"/>
</dbReference>
<evidence type="ECO:0000256" key="1">
    <source>
        <dbReference type="ARBA" id="ARBA00004442"/>
    </source>
</evidence>
<feature type="chain" id="PRO_5003214262" evidence="8">
    <location>
        <begin position="22"/>
        <end position="417"/>
    </location>
</feature>
<dbReference type="OrthoDB" id="2210at2"/>
<sequence length="417" mass="47308">MGNRIVPAAFFALLCAATALANGHVREVSFVEAYHLALENNKAILLEEISQRKTQLSEIQARSYLLPRASAELQYTQGDREERTFGAGVTQPLYTGGKASAERRKSEHLQEAAEFSVRFTRQQVLKQLIDITADLRKAQEMVRVNQENVKRLEEHVNKSRIRLEVGEIARTALLQSQMALSEGRADYFESLSHLSTLNTRLNNIIGSTHEIRIVGELHLPELPASSFDDWLVKANLNRNDLMAEEALLEYSHDDLRARVSAYYPRLDAFVRYSIPDFEESSESIVYTGLNLSIPILEGGTRIASYREAKFNIIESSHRILQRKENVRLDVNQELNTIDVLKYKLEEASSRMDYARENLRMTTLQFEVGKSTNLDVLDAMLSLSNAERALAEAHYDMIKAQYGLLFHVGTLDISLFSP</sequence>
<evidence type="ECO:0000256" key="2">
    <source>
        <dbReference type="ARBA" id="ARBA00007613"/>
    </source>
</evidence>
<evidence type="ECO:0000256" key="5">
    <source>
        <dbReference type="ARBA" id="ARBA00022692"/>
    </source>
</evidence>
<gene>
    <name evidence="9" type="ordered locus">Selin_2052</name>
</gene>
<keyword evidence="4" id="KW-1134">Transmembrane beta strand</keyword>
<comment type="similarity">
    <text evidence="2">Belongs to the outer membrane factor (OMF) (TC 1.B.17) family.</text>
</comment>
<keyword evidence="7" id="KW-0998">Cell outer membrane</keyword>
<keyword evidence="6" id="KW-0472">Membrane</keyword>
<dbReference type="GO" id="GO:0015288">
    <property type="term" value="F:porin activity"/>
    <property type="evidence" value="ECO:0007669"/>
    <property type="project" value="TreeGrafter"/>
</dbReference>
<accession>E6W2U7</accession>
<organism evidence="9 10">
    <name type="scientific">Desulfurispirillum indicum (strain ATCC BAA-1389 / DSM 22839 / S5)</name>
    <dbReference type="NCBI Taxonomy" id="653733"/>
    <lineage>
        <taxon>Bacteria</taxon>
        <taxon>Pseudomonadati</taxon>
        <taxon>Chrysiogenota</taxon>
        <taxon>Chrysiogenia</taxon>
        <taxon>Chrysiogenales</taxon>
        <taxon>Chrysiogenaceae</taxon>
        <taxon>Desulfurispirillum</taxon>
    </lineage>
</organism>